<dbReference type="InParanoid" id="A0A7J8JWM6"/>
<keyword evidence="3" id="KW-1185">Reference proteome</keyword>
<evidence type="ECO:0000313" key="2">
    <source>
        <dbReference type="EMBL" id="KAF6501148.1"/>
    </source>
</evidence>
<gene>
    <name evidence="2" type="ORF">HJG59_008118</name>
</gene>
<accession>A0A7J8JWM6</accession>
<sequence length="158" mass="17178">MPGRGHTHPTPPLTDGDRAALTWAWNQRAEVPTEPSAQRPAVEPVQRVPNSKQDERSEKAPELKSSLSGSLRDEGALAGAHRLLRREGQHPGSSWAPPAHTPTPTLSPSTKTQEKRCWQVSAQGVGVRQDCSPNTPPTLPYHQAGVQRAVNSDFDLHP</sequence>
<comment type="caution">
    <text evidence="2">The sequence shown here is derived from an EMBL/GenBank/DDBJ whole genome shotgun (WGS) entry which is preliminary data.</text>
</comment>
<evidence type="ECO:0000313" key="3">
    <source>
        <dbReference type="Proteomes" id="UP000550707"/>
    </source>
</evidence>
<name>A0A7J8JWM6_MOLMO</name>
<evidence type="ECO:0000256" key="1">
    <source>
        <dbReference type="SAM" id="MobiDB-lite"/>
    </source>
</evidence>
<proteinExistence type="predicted"/>
<dbReference type="AlphaFoldDB" id="A0A7J8JWM6"/>
<feature type="region of interest" description="Disordered" evidence="1">
    <location>
        <begin position="1"/>
        <end position="118"/>
    </location>
</feature>
<protein>
    <submittedName>
        <fullName evidence="2">Uncharacterized protein</fullName>
    </submittedName>
</protein>
<dbReference type="EMBL" id="JACASF010000001">
    <property type="protein sequence ID" value="KAF6501148.1"/>
    <property type="molecule type" value="Genomic_DNA"/>
</dbReference>
<organism evidence="2 3">
    <name type="scientific">Molossus molossus</name>
    <name type="common">Pallas' mastiff bat</name>
    <name type="synonym">Vespertilio molossus</name>
    <dbReference type="NCBI Taxonomy" id="27622"/>
    <lineage>
        <taxon>Eukaryota</taxon>
        <taxon>Metazoa</taxon>
        <taxon>Chordata</taxon>
        <taxon>Craniata</taxon>
        <taxon>Vertebrata</taxon>
        <taxon>Euteleostomi</taxon>
        <taxon>Mammalia</taxon>
        <taxon>Eutheria</taxon>
        <taxon>Laurasiatheria</taxon>
        <taxon>Chiroptera</taxon>
        <taxon>Yangochiroptera</taxon>
        <taxon>Molossidae</taxon>
        <taxon>Molossus</taxon>
    </lineage>
</organism>
<reference evidence="2 3" key="1">
    <citation type="journal article" date="2020" name="Nature">
        <title>Six reference-quality genomes reveal evolution of bat adaptations.</title>
        <authorList>
            <person name="Jebb D."/>
            <person name="Huang Z."/>
            <person name="Pippel M."/>
            <person name="Hughes G.M."/>
            <person name="Lavrichenko K."/>
            <person name="Devanna P."/>
            <person name="Winkler S."/>
            <person name="Jermiin L.S."/>
            <person name="Skirmuntt E.C."/>
            <person name="Katzourakis A."/>
            <person name="Burkitt-Gray L."/>
            <person name="Ray D.A."/>
            <person name="Sullivan K.A.M."/>
            <person name="Roscito J.G."/>
            <person name="Kirilenko B.M."/>
            <person name="Davalos L.M."/>
            <person name="Corthals A.P."/>
            <person name="Power M.L."/>
            <person name="Jones G."/>
            <person name="Ransome R.D."/>
            <person name="Dechmann D.K.N."/>
            <person name="Locatelli A.G."/>
            <person name="Puechmaille S.J."/>
            <person name="Fedrigo O."/>
            <person name="Jarvis E.D."/>
            <person name="Hiller M."/>
            <person name="Vernes S.C."/>
            <person name="Myers E.W."/>
            <person name="Teeling E.C."/>
        </authorList>
    </citation>
    <scope>NUCLEOTIDE SEQUENCE [LARGE SCALE GENOMIC DNA]</scope>
    <source>
        <strain evidence="2">MMolMol1</strain>
        <tissue evidence="2">Muscle</tissue>
    </source>
</reference>
<feature type="compositionally biased region" description="Low complexity" evidence="1">
    <location>
        <begin position="93"/>
        <end position="111"/>
    </location>
</feature>
<feature type="compositionally biased region" description="Basic and acidic residues" evidence="1">
    <location>
        <begin position="52"/>
        <end position="62"/>
    </location>
</feature>
<dbReference type="Proteomes" id="UP000550707">
    <property type="component" value="Unassembled WGS sequence"/>
</dbReference>